<dbReference type="InterPro" id="IPR022300">
    <property type="entry name" value="PPK2-rel_1"/>
</dbReference>
<dbReference type="InterPro" id="IPR027417">
    <property type="entry name" value="P-loop_NTPase"/>
</dbReference>
<proteinExistence type="predicted"/>
<keyword evidence="5" id="KW-1185">Reference proteome</keyword>
<dbReference type="InterPro" id="IPR022488">
    <property type="entry name" value="PPK2-related"/>
</dbReference>
<dbReference type="EMBL" id="CP059833">
    <property type="protein sequence ID" value="QMV85394.1"/>
    <property type="molecule type" value="Genomic_DNA"/>
</dbReference>
<keyword evidence="1 4" id="KW-0808">Transferase</keyword>
<gene>
    <name evidence="4" type="ORF">HW450_01115</name>
</gene>
<dbReference type="RefSeq" id="WP_182386216.1">
    <property type="nucleotide sequence ID" value="NZ_CP059833.1"/>
</dbReference>
<dbReference type="GO" id="GO:0008976">
    <property type="term" value="F:polyphosphate kinase activity"/>
    <property type="evidence" value="ECO:0007669"/>
    <property type="project" value="InterPro"/>
</dbReference>
<evidence type="ECO:0000256" key="1">
    <source>
        <dbReference type="ARBA" id="ARBA00022679"/>
    </source>
</evidence>
<evidence type="ECO:0000259" key="3">
    <source>
        <dbReference type="Pfam" id="PF03976"/>
    </source>
</evidence>
<evidence type="ECO:0000313" key="5">
    <source>
        <dbReference type="Proteomes" id="UP000515570"/>
    </source>
</evidence>
<keyword evidence="2" id="KW-0418">Kinase</keyword>
<evidence type="ECO:0000313" key="4">
    <source>
        <dbReference type="EMBL" id="QMV85394.1"/>
    </source>
</evidence>
<dbReference type="Gene3D" id="3.40.50.300">
    <property type="entry name" value="P-loop containing nucleotide triphosphate hydrolases"/>
    <property type="match status" value="1"/>
</dbReference>
<dbReference type="Pfam" id="PF03976">
    <property type="entry name" value="PPK2"/>
    <property type="match status" value="1"/>
</dbReference>
<sequence length="278" mass="31883">MSTLTVKEAKSLRFTTMDVDPQATPGFKGDKAAIEKNAEKVDAELRELQEKLYANARSGDNPGSVLIVLQGMDTSGKGGVVKHTLDPLDPQGVHIASFGKPTEEELAHDFLWRVEKQLPAQGKIAIFDRSHYEDVIVHRVHQLSSPEEIERRYGAINDFEARLVKSGTRVIKVFLHISRKFQKENLLERLEDPEKYWKYNPGDVDERARWDDYMEAYRIAFERTDTDAAPWYIVPSDNKPYARLVVKMLLLDVLRSMNLDWPAPDFDVARELERVKNS</sequence>
<accession>A0A7G5FFK3</accession>
<feature type="domain" description="Polyphosphate kinase-2-related" evidence="3">
    <location>
        <begin position="30"/>
        <end position="258"/>
    </location>
</feature>
<reference evidence="4 5" key="1">
    <citation type="submission" date="2020-07" db="EMBL/GenBank/DDBJ databases">
        <title>non toxigenic Corynebacterium sp. nov from a clinical source.</title>
        <authorList>
            <person name="Bernier A.-M."/>
            <person name="Bernard K."/>
        </authorList>
    </citation>
    <scope>NUCLEOTIDE SEQUENCE [LARGE SCALE GENOMIC DNA]</scope>
    <source>
        <strain evidence="5">NML 93-0612</strain>
    </source>
</reference>
<dbReference type="GO" id="GO:0006797">
    <property type="term" value="P:polyphosphate metabolic process"/>
    <property type="evidence" value="ECO:0007669"/>
    <property type="project" value="InterPro"/>
</dbReference>
<dbReference type="PANTHER" id="PTHR34383:SF3">
    <property type="entry name" value="POLYPHOSPHATE:AMP PHOSPHOTRANSFERASE"/>
    <property type="match status" value="1"/>
</dbReference>
<dbReference type="NCBIfam" id="TIGR03709">
    <property type="entry name" value="PPK2_rel_1"/>
    <property type="match status" value="1"/>
</dbReference>
<evidence type="ECO:0000256" key="2">
    <source>
        <dbReference type="ARBA" id="ARBA00022777"/>
    </source>
</evidence>
<dbReference type="Proteomes" id="UP000515570">
    <property type="component" value="Chromosome"/>
</dbReference>
<dbReference type="InterPro" id="IPR016898">
    <property type="entry name" value="Polyphosphate_phosphotransfera"/>
</dbReference>
<dbReference type="PIRSF" id="PIRSF028756">
    <property type="entry name" value="PPK2_prd"/>
    <property type="match status" value="1"/>
</dbReference>
<name>A0A7G5FFK3_9CORY</name>
<organism evidence="4 5">
    <name type="scientific">Corynebacterium hindlerae</name>
    <dbReference type="NCBI Taxonomy" id="699041"/>
    <lineage>
        <taxon>Bacteria</taxon>
        <taxon>Bacillati</taxon>
        <taxon>Actinomycetota</taxon>
        <taxon>Actinomycetes</taxon>
        <taxon>Mycobacteriales</taxon>
        <taxon>Corynebacteriaceae</taxon>
        <taxon>Corynebacterium</taxon>
    </lineage>
</organism>
<dbReference type="AlphaFoldDB" id="A0A7G5FFK3"/>
<dbReference type="SUPFAM" id="SSF52540">
    <property type="entry name" value="P-loop containing nucleoside triphosphate hydrolases"/>
    <property type="match status" value="1"/>
</dbReference>
<protein>
    <submittedName>
        <fullName evidence="4">PPK2 family polyphosphate--nucleotide phosphotransferase</fullName>
    </submittedName>
</protein>
<dbReference type="PANTHER" id="PTHR34383">
    <property type="entry name" value="POLYPHOSPHATE:AMP PHOSPHOTRANSFERASE-RELATED"/>
    <property type="match status" value="1"/>
</dbReference>